<comment type="caution">
    <text evidence="23">The sequence shown here is derived from an EMBL/GenBank/DDBJ whole genome shotgun (WGS) entry which is preliminary data.</text>
</comment>
<keyword evidence="24" id="KW-1185">Reference proteome</keyword>
<sequence>MSKESSSIRSKKTHSAKPYDVSQSFVAKVASRFTGLNPRSLINRWLGPGEASGEPVHEAPSNFVNSHPIANLAQDVGSDEARPSKRPRLPVDSPFPTNKRFANVTANEEISPIGPVIGNDLAGEPGGSRQVNFSNMKKISTPRRAVKKMSAPSTITTQAIIENTEKFNGGDDCSESSESTSGCSSLVPQAQSSLQSRHNESRRLSSSGAGNLNGSLFPGRSSPKVDLSSLNRRRPSFNTTAFNSSRLFNSSAAMQTSQSSPFYSGRTMYGGASAYQSSTAGLFAPSPRRAGVTVRPVSTANSSATPALSATAKRILAVLEQFSTPVVDAKRVPVTPGSAKRKLNRYAELSVPQTSDLLRVKRRERLQDSTCAARQASISSSTPLSPPSSSAPAANLQYRLGNEGKSSQSSHIGKLKHNEEMEEQTVEDVRLPAAVLPIDKLPRIDIQVPPPPPNKTVFEIKSNQSSSLSLPLSKAPAASGNFPISNHFKFSKPAPAQIENSRLNSEGKESFVFSEPCKWSEEPSEKNDSAKSKVMPDSGVGMGKGFSVSKVSSPNNSKASEMPVATSVVDSRTSNHKDSSNWKCSTCMVKNSEDSSKCSACGTCRTETSSVVASPLVFKVPADTWQCKECFIRNKNAVNACAACTTPKPSASKPPQSTTPQTSSATTSTTVNSFGDKFKMPTNKWECKECFVRNEDTAQKCVACCTPKPGAAPETKKPDVGFGNMFKKPQGSWECGSCMIQNKPDCTKCIACETPKPGTKAEKPAATPAFSFGNPITIEGAGQVTFGFGSNNSSTPKTESTSATSNFVFGATNSSATNAKFTFGVPPANTSDNSDTAPKEKKVKSPEKVSNPLQELEKLQQKQAADTTVPFKFGSTVNHSNADNKSSTLPATNSADAMFKSTAKQEADAPAKPAVPNFMFGSSNTSKHSEQVVTNFFAQSSEPAKTSNVASEPEKFSSTSVPGAMFGGTDKPISNLFSFGSSNSSASNDKKAPVFGNAKPAAESVEPAKPTPLFGASSSSSMFMPPATEQKNALFGGVSDAKSVLGNVSSTTVPAFGVQQAPAASEPVKQFGQTSATSTASAGFNFGSAAASSPFQTTEDKSKQQSTSLFSMQPAAGGAAQQPTGFGFGAPPAAAEPAKPSAAFTFGASSAQPAPAAPAASSAFAFGAAAAAPAQSFNFTPKESEQPRPAFQFNAGASAAPTPAFGVQPPPAFGSSESQPPPQPAAFSFGGTAPAPAPTPNTNLFGFGAQSDHSVYTRVYYYWETHQESVPKNWSSE</sequence>
<feature type="region of interest" description="Disordered" evidence="21">
    <location>
        <begin position="514"/>
        <end position="573"/>
    </location>
</feature>
<evidence type="ECO:0000256" key="2">
    <source>
        <dbReference type="ARBA" id="ARBA00004126"/>
    </source>
</evidence>
<feature type="compositionally biased region" description="Polar residues" evidence="21">
    <location>
        <begin position="875"/>
        <end position="892"/>
    </location>
</feature>
<evidence type="ECO:0000256" key="9">
    <source>
        <dbReference type="ARBA" id="ARBA00022833"/>
    </source>
</evidence>
<evidence type="ECO:0000256" key="1">
    <source>
        <dbReference type="ARBA" id="ARBA00001947"/>
    </source>
</evidence>
<evidence type="ECO:0000256" key="17">
    <source>
        <dbReference type="ARBA" id="ARBA00068609"/>
    </source>
</evidence>
<comment type="cofactor">
    <cofactor evidence="1">
        <name>Zn(2+)</name>
        <dbReference type="ChEBI" id="CHEBI:29105"/>
    </cofactor>
</comment>
<feature type="domain" description="RanBP2-type" evidence="22">
    <location>
        <begin position="577"/>
        <end position="607"/>
    </location>
</feature>
<feature type="compositionally biased region" description="Low complexity" evidence="21">
    <location>
        <begin position="376"/>
        <end position="394"/>
    </location>
</feature>
<dbReference type="GO" id="GO:0031965">
    <property type="term" value="C:nuclear membrane"/>
    <property type="evidence" value="ECO:0007669"/>
    <property type="project" value="UniProtKB-SubCell"/>
</dbReference>
<dbReference type="GO" id="GO:0051028">
    <property type="term" value="P:mRNA transport"/>
    <property type="evidence" value="ECO:0007669"/>
    <property type="project" value="UniProtKB-KW"/>
</dbReference>
<protein>
    <recommendedName>
        <fullName evidence="17">Nuclear pore complex protein Nup153</fullName>
    </recommendedName>
    <alternativeName>
        <fullName evidence="19">153 kDa nucleoporin</fullName>
    </alternativeName>
    <alternativeName>
        <fullName evidence="18">Nucleoporin Nup153</fullName>
    </alternativeName>
</protein>
<feature type="compositionally biased region" description="Polar residues" evidence="21">
    <location>
        <begin position="186"/>
        <end position="196"/>
    </location>
</feature>
<feature type="compositionally biased region" description="Basic and acidic residues" evidence="21">
    <location>
        <begin position="518"/>
        <end position="531"/>
    </location>
</feature>
<feature type="domain" description="RanBP2-type" evidence="22">
    <location>
        <begin position="681"/>
        <end position="710"/>
    </location>
</feature>
<keyword evidence="14" id="KW-0472">Membrane</keyword>
<feature type="region of interest" description="Disordered" evidence="21">
    <location>
        <begin position="1091"/>
        <end position="1138"/>
    </location>
</feature>
<keyword evidence="10" id="KW-0653">Protein transport</keyword>
<name>A0A482X5B6_LAOST</name>
<dbReference type="SMR" id="A0A482X5B6"/>
<feature type="region of interest" description="Disordered" evidence="21">
    <location>
        <begin position="942"/>
        <end position="963"/>
    </location>
</feature>
<dbReference type="Pfam" id="PF00641">
    <property type="entry name" value="Zn_ribbon_RanBP"/>
    <property type="match status" value="3"/>
</dbReference>
<evidence type="ECO:0000256" key="16">
    <source>
        <dbReference type="ARBA" id="ARBA00060842"/>
    </source>
</evidence>
<dbReference type="OrthoDB" id="79830at2759"/>
<dbReference type="SUPFAM" id="SSF90209">
    <property type="entry name" value="Ran binding protein zinc finger-like"/>
    <property type="match status" value="3"/>
</dbReference>
<feature type="domain" description="RanBP2-type" evidence="22">
    <location>
        <begin position="621"/>
        <end position="650"/>
    </location>
</feature>
<feature type="region of interest" description="Disordered" evidence="21">
    <location>
        <begin position="366"/>
        <end position="426"/>
    </location>
</feature>
<feature type="compositionally biased region" description="Polar residues" evidence="21">
    <location>
        <begin position="942"/>
        <end position="961"/>
    </location>
</feature>
<keyword evidence="4" id="KW-0813">Transport</keyword>
<dbReference type="STRING" id="195883.A0A482X5B6"/>
<feature type="compositionally biased region" description="Low complexity" evidence="21">
    <location>
        <begin position="1113"/>
        <end position="1138"/>
    </location>
</feature>
<dbReference type="FunFam" id="4.10.1060.10:FF:000001">
    <property type="entry name" value="Nuclear pore complex protein Nup153"/>
    <property type="match status" value="2"/>
</dbReference>
<dbReference type="Gene3D" id="4.10.1060.10">
    <property type="entry name" value="Zinc finger, RanBP2-type"/>
    <property type="match status" value="4"/>
</dbReference>
<evidence type="ECO:0000259" key="22">
    <source>
        <dbReference type="PROSITE" id="PS50199"/>
    </source>
</evidence>
<dbReference type="PROSITE" id="PS01358">
    <property type="entry name" value="ZF_RANBP2_1"/>
    <property type="match status" value="4"/>
</dbReference>
<keyword evidence="9" id="KW-0862">Zinc</keyword>
<keyword evidence="7 20" id="KW-0863">Zinc-finger</keyword>
<evidence type="ECO:0000313" key="24">
    <source>
        <dbReference type="Proteomes" id="UP000291343"/>
    </source>
</evidence>
<dbReference type="GO" id="GO:0003677">
    <property type="term" value="F:DNA binding"/>
    <property type="evidence" value="ECO:0007669"/>
    <property type="project" value="UniProtKB-KW"/>
</dbReference>
<dbReference type="PANTHER" id="PTHR23193:SF23">
    <property type="entry name" value="NUCLEAR PORE COMPLEX PROTEIN NUP153"/>
    <property type="match status" value="1"/>
</dbReference>
<evidence type="ECO:0000256" key="11">
    <source>
        <dbReference type="ARBA" id="ARBA00023010"/>
    </source>
</evidence>
<proteinExistence type="inferred from homology"/>
<evidence type="ECO:0000256" key="15">
    <source>
        <dbReference type="ARBA" id="ARBA00023242"/>
    </source>
</evidence>
<dbReference type="GO" id="GO:0006606">
    <property type="term" value="P:protein import into nucleus"/>
    <property type="evidence" value="ECO:0007669"/>
    <property type="project" value="TreeGrafter"/>
</dbReference>
<keyword evidence="15" id="KW-0539">Nucleus</keyword>
<dbReference type="InParanoid" id="A0A482X5B6"/>
<feature type="compositionally biased region" description="Basic and acidic residues" evidence="21">
    <location>
        <begin position="837"/>
        <end position="847"/>
    </location>
</feature>
<organism evidence="23 24">
    <name type="scientific">Laodelphax striatellus</name>
    <name type="common">Small brown planthopper</name>
    <name type="synonym">Delphax striatella</name>
    <dbReference type="NCBI Taxonomy" id="195883"/>
    <lineage>
        <taxon>Eukaryota</taxon>
        <taxon>Metazoa</taxon>
        <taxon>Ecdysozoa</taxon>
        <taxon>Arthropoda</taxon>
        <taxon>Hexapoda</taxon>
        <taxon>Insecta</taxon>
        <taxon>Pterygota</taxon>
        <taxon>Neoptera</taxon>
        <taxon>Paraneoptera</taxon>
        <taxon>Hemiptera</taxon>
        <taxon>Auchenorrhyncha</taxon>
        <taxon>Fulgoroidea</taxon>
        <taxon>Delphacidae</taxon>
        <taxon>Criomorphinae</taxon>
        <taxon>Laodelphax</taxon>
    </lineage>
</organism>
<evidence type="ECO:0000256" key="4">
    <source>
        <dbReference type="ARBA" id="ARBA00022448"/>
    </source>
</evidence>
<evidence type="ECO:0000256" key="10">
    <source>
        <dbReference type="ARBA" id="ARBA00022927"/>
    </source>
</evidence>
<feature type="region of interest" description="Disordered" evidence="21">
    <location>
        <begin position="1194"/>
        <end position="1235"/>
    </location>
</feature>
<evidence type="ECO:0000256" key="12">
    <source>
        <dbReference type="ARBA" id="ARBA00023125"/>
    </source>
</evidence>
<feature type="domain" description="RanBP2-type" evidence="22">
    <location>
        <begin position="729"/>
        <end position="758"/>
    </location>
</feature>
<dbReference type="GO" id="GO:0005643">
    <property type="term" value="C:nuclear pore"/>
    <property type="evidence" value="ECO:0007669"/>
    <property type="project" value="UniProtKB-SubCell"/>
</dbReference>
<feature type="region of interest" description="Disordered" evidence="21">
    <location>
        <begin position="645"/>
        <end position="671"/>
    </location>
</feature>
<evidence type="ECO:0000313" key="23">
    <source>
        <dbReference type="EMBL" id="RZF40882.1"/>
    </source>
</evidence>
<keyword evidence="12" id="KW-0238">DNA-binding</keyword>
<feature type="compositionally biased region" description="Low complexity" evidence="21">
    <location>
        <begin position="1225"/>
        <end position="1234"/>
    </location>
</feature>
<accession>A0A482X5B6</accession>
<dbReference type="GO" id="GO:0006405">
    <property type="term" value="P:RNA export from nucleus"/>
    <property type="evidence" value="ECO:0007669"/>
    <property type="project" value="TreeGrafter"/>
</dbReference>
<feature type="compositionally biased region" description="Low complexity" evidence="21">
    <location>
        <begin position="176"/>
        <end position="185"/>
    </location>
</feature>
<dbReference type="SMART" id="SM00547">
    <property type="entry name" value="ZnF_RBZ"/>
    <property type="match status" value="4"/>
</dbReference>
<dbReference type="EMBL" id="QKKF02017590">
    <property type="protein sequence ID" value="RZF40882.1"/>
    <property type="molecule type" value="Genomic_DNA"/>
</dbReference>
<evidence type="ECO:0000256" key="18">
    <source>
        <dbReference type="ARBA" id="ARBA00078197"/>
    </source>
</evidence>
<evidence type="ECO:0000256" key="6">
    <source>
        <dbReference type="ARBA" id="ARBA00022737"/>
    </source>
</evidence>
<comment type="similarity">
    <text evidence="16">Belongs to the NUP153 family.</text>
</comment>
<dbReference type="GO" id="GO:0017056">
    <property type="term" value="F:structural constituent of nuclear pore"/>
    <property type="evidence" value="ECO:0007669"/>
    <property type="project" value="TreeGrafter"/>
</dbReference>
<keyword evidence="6" id="KW-0677">Repeat</keyword>
<evidence type="ECO:0000256" key="3">
    <source>
        <dbReference type="ARBA" id="ARBA00004567"/>
    </source>
</evidence>
<feature type="compositionally biased region" description="Low complexity" evidence="21">
    <location>
        <begin position="645"/>
        <end position="670"/>
    </location>
</feature>
<feature type="region of interest" description="Disordered" evidence="21">
    <location>
        <begin position="822"/>
        <end position="852"/>
    </location>
</feature>
<feature type="region of interest" description="Disordered" evidence="21">
    <location>
        <begin position="1"/>
        <end position="21"/>
    </location>
</feature>
<evidence type="ECO:0000256" key="13">
    <source>
        <dbReference type="ARBA" id="ARBA00023132"/>
    </source>
</evidence>
<evidence type="ECO:0000256" key="20">
    <source>
        <dbReference type="PROSITE-ProRule" id="PRU00322"/>
    </source>
</evidence>
<keyword evidence="13" id="KW-0906">Nuclear pore complex</keyword>
<dbReference type="AlphaFoldDB" id="A0A482X5B6"/>
<evidence type="ECO:0000256" key="21">
    <source>
        <dbReference type="SAM" id="MobiDB-lite"/>
    </source>
</evidence>
<dbReference type="InterPro" id="IPR026054">
    <property type="entry name" value="Nucleoporin"/>
</dbReference>
<feature type="region of interest" description="Disordered" evidence="21">
    <location>
        <begin position="166"/>
        <end position="236"/>
    </location>
</feature>
<keyword evidence="5" id="KW-0479">Metal-binding</keyword>
<dbReference type="PANTHER" id="PTHR23193">
    <property type="entry name" value="NUCLEAR PORE COMPLEX PROTEIN NUP"/>
    <property type="match status" value="1"/>
</dbReference>
<dbReference type="GO" id="GO:0008270">
    <property type="term" value="F:zinc ion binding"/>
    <property type="evidence" value="ECO:0007669"/>
    <property type="project" value="UniProtKB-KW"/>
</dbReference>
<evidence type="ECO:0000256" key="19">
    <source>
        <dbReference type="ARBA" id="ARBA00079437"/>
    </source>
</evidence>
<dbReference type="PROSITE" id="PS50199">
    <property type="entry name" value="ZF_RANBP2_2"/>
    <property type="match status" value="4"/>
</dbReference>
<dbReference type="Proteomes" id="UP000291343">
    <property type="component" value="Unassembled WGS sequence"/>
</dbReference>
<feature type="region of interest" description="Disordered" evidence="21">
    <location>
        <begin position="76"/>
        <end position="98"/>
    </location>
</feature>
<gene>
    <name evidence="23" type="ORF">LSTR_LSTR003392</name>
</gene>
<dbReference type="InterPro" id="IPR036443">
    <property type="entry name" value="Znf_RanBP2_sf"/>
</dbReference>
<feature type="region of interest" description="Disordered" evidence="21">
    <location>
        <begin position="872"/>
        <end position="892"/>
    </location>
</feature>
<feature type="compositionally biased region" description="Low complexity" evidence="21">
    <location>
        <begin position="547"/>
        <end position="560"/>
    </location>
</feature>
<dbReference type="InterPro" id="IPR001876">
    <property type="entry name" value="Znf_RanBP2"/>
</dbReference>
<dbReference type="GO" id="GO:0008139">
    <property type="term" value="F:nuclear localization sequence binding"/>
    <property type="evidence" value="ECO:0007669"/>
    <property type="project" value="TreeGrafter"/>
</dbReference>
<reference evidence="23 24" key="1">
    <citation type="journal article" date="2017" name="Gigascience">
        <title>Genome sequence of the small brown planthopper, Laodelphax striatellus.</title>
        <authorList>
            <person name="Zhu J."/>
            <person name="Jiang F."/>
            <person name="Wang X."/>
            <person name="Yang P."/>
            <person name="Bao Y."/>
            <person name="Zhao W."/>
            <person name="Wang W."/>
            <person name="Lu H."/>
            <person name="Wang Q."/>
            <person name="Cui N."/>
            <person name="Li J."/>
            <person name="Chen X."/>
            <person name="Luo L."/>
            <person name="Yu J."/>
            <person name="Kang L."/>
            <person name="Cui F."/>
        </authorList>
    </citation>
    <scope>NUCLEOTIDE SEQUENCE [LARGE SCALE GENOMIC DNA]</scope>
    <source>
        <strain evidence="23">Lst14</strain>
    </source>
</reference>
<comment type="subcellular location">
    <subcellularLocation>
        <location evidence="2">Nucleus membrane</location>
    </subcellularLocation>
    <subcellularLocation>
        <location evidence="3">Nucleus</location>
        <location evidence="3">Nuclear pore complex</location>
    </subcellularLocation>
</comment>
<keyword evidence="8" id="KW-0509">mRNA transport</keyword>
<feature type="compositionally biased region" description="Low complexity" evidence="21">
    <location>
        <begin position="204"/>
        <end position="216"/>
    </location>
</feature>
<evidence type="ECO:0000256" key="7">
    <source>
        <dbReference type="ARBA" id="ARBA00022771"/>
    </source>
</evidence>
<evidence type="ECO:0000256" key="5">
    <source>
        <dbReference type="ARBA" id="ARBA00022723"/>
    </source>
</evidence>
<evidence type="ECO:0000256" key="8">
    <source>
        <dbReference type="ARBA" id="ARBA00022816"/>
    </source>
</evidence>
<evidence type="ECO:0000256" key="14">
    <source>
        <dbReference type="ARBA" id="ARBA00023136"/>
    </source>
</evidence>
<keyword evidence="11" id="KW-0811">Translocation</keyword>